<gene>
    <name evidence="1" type="ORF">WLF18_14195</name>
</gene>
<sequence length="46" mass="5324">MNTVLVNEFLGGCEDLVSMIYRWSAHGFNVERSFSTVKQQLLNFLE</sequence>
<comment type="caution">
    <text evidence="1">The sequence shown here is derived from an EMBL/GenBank/DDBJ whole genome shotgun (WGS) entry which is preliminary data.</text>
</comment>
<dbReference type="Proteomes" id="UP001386972">
    <property type="component" value="Unassembled WGS sequence"/>
</dbReference>
<dbReference type="RefSeq" id="WP_340612509.1">
    <property type="nucleotide sequence ID" value="NZ_JBBNAW010000011.1"/>
</dbReference>
<reference evidence="1 2" key="1">
    <citation type="submission" date="2024-03" db="EMBL/GenBank/DDBJ databases">
        <title>Screening, Identification and Application of a Plant Lactobacillus Strain.</title>
        <authorList>
            <person name="Li Y.L."/>
        </authorList>
    </citation>
    <scope>NUCLEOTIDE SEQUENCE [LARGE SCALE GENOMIC DNA]</scope>
    <source>
        <strain evidence="1 2">JDB</strain>
    </source>
</reference>
<keyword evidence="2" id="KW-1185">Reference proteome</keyword>
<accession>A0ABU9A0Z3</accession>
<protein>
    <submittedName>
        <fullName evidence="1">Uncharacterized protein</fullName>
    </submittedName>
</protein>
<name>A0ABU9A0Z3_9PSED</name>
<evidence type="ECO:0000313" key="1">
    <source>
        <dbReference type="EMBL" id="MEK2610261.1"/>
    </source>
</evidence>
<organism evidence="1 2">
    <name type="scientific">Pseudomonas shirazensis</name>
    <dbReference type="NCBI Taxonomy" id="2745494"/>
    <lineage>
        <taxon>Bacteria</taxon>
        <taxon>Pseudomonadati</taxon>
        <taxon>Pseudomonadota</taxon>
        <taxon>Gammaproteobacteria</taxon>
        <taxon>Pseudomonadales</taxon>
        <taxon>Pseudomonadaceae</taxon>
        <taxon>Pseudomonas</taxon>
    </lineage>
</organism>
<evidence type="ECO:0000313" key="2">
    <source>
        <dbReference type="Proteomes" id="UP001386972"/>
    </source>
</evidence>
<dbReference type="EMBL" id="JBBNAW010000011">
    <property type="protein sequence ID" value="MEK2610261.1"/>
    <property type="molecule type" value="Genomic_DNA"/>
</dbReference>
<proteinExistence type="predicted"/>